<accession>A0A5N6ANI6</accession>
<feature type="compositionally biased region" description="Basic and acidic residues" evidence="6">
    <location>
        <begin position="279"/>
        <end position="291"/>
    </location>
</feature>
<dbReference type="InterPro" id="IPR020841">
    <property type="entry name" value="PKS_Beta-ketoAc_synthase_dom"/>
</dbReference>
<dbReference type="GO" id="GO:0006633">
    <property type="term" value="P:fatty acid biosynthetic process"/>
    <property type="evidence" value="ECO:0007669"/>
    <property type="project" value="TreeGrafter"/>
</dbReference>
<dbReference type="InterPro" id="IPR042104">
    <property type="entry name" value="PKS_dehydratase_sf"/>
</dbReference>
<dbReference type="PRINTS" id="PR00080">
    <property type="entry name" value="SDRFAMILY"/>
</dbReference>
<feature type="region of interest" description="N-terminal hotdog fold" evidence="4">
    <location>
        <begin position="1711"/>
        <end position="1833"/>
    </location>
</feature>
<dbReference type="FunFam" id="3.40.50.720:FF:000084">
    <property type="entry name" value="Short-chain dehydrogenase reductase"/>
    <property type="match status" value="1"/>
</dbReference>
<dbReference type="InterPro" id="IPR014031">
    <property type="entry name" value="Ketoacyl_synth_C"/>
</dbReference>
<feature type="active site" description="Proton donor; for dehydratase activity" evidence="4">
    <location>
        <position position="1916"/>
    </location>
</feature>
<feature type="domain" description="Ketosynthase family 3 (KS3)" evidence="7">
    <location>
        <begin position="330"/>
        <end position="782"/>
    </location>
</feature>
<dbReference type="InterPro" id="IPR016039">
    <property type="entry name" value="Thiolase-like"/>
</dbReference>
<dbReference type="Pfam" id="PF02801">
    <property type="entry name" value="Ketoacyl-synt_C"/>
    <property type="match status" value="1"/>
</dbReference>
<evidence type="ECO:0000256" key="2">
    <source>
        <dbReference type="ARBA" id="ARBA00022553"/>
    </source>
</evidence>
<evidence type="ECO:0000313" key="9">
    <source>
        <dbReference type="EMBL" id="KAB8169785.1"/>
    </source>
</evidence>
<keyword evidence="2" id="KW-0597">Phosphoprotein</keyword>
<evidence type="ECO:0000256" key="5">
    <source>
        <dbReference type="RuleBase" id="RU003694"/>
    </source>
</evidence>
<gene>
    <name evidence="9" type="ORF">FH607_003410</name>
</gene>
<dbReference type="EMBL" id="VDLY02000002">
    <property type="protein sequence ID" value="KAB8169785.1"/>
    <property type="molecule type" value="Genomic_DNA"/>
</dbReference>
<feature type="region of interest" description="Disordered" evidence="6">
    <location>
        <begin position="2022"/>
        <end position="2045"/>
    </location>
</feature>
<feature type="region of interest" description="C-terminal hotdog fold" evidence="4">
    <location>
        <begin position="1851"/>
        <end position="2008"/>
    </location>
</feature>
<dbReference type="GO" id="GO:0005737">
    <property type="term" value="C:cytoplasm"/>
    <property type="evidence" value="ECO:0007669"/>
    <property type="project" value="TreeGrafter"/>
</dbReference>
<dbReference type="InterPro" id="IPR057326">
    <property type="entry name" value="KR_dom"/>
</dbReference>
<dbReference type="InterPro" id="IPR036291">
    <property type="entry name" value="NAD(P)-bd_dom_sf"/>
</dbReference>
<dbReference type="Pfam" id="PF21089">
    <property type="entry name" value="PKS_DH_N"/>
    <property type="match status" value="1"/>
</dbReference>
<protein>
    <submittedName>
        <fullName evidence="9">SDR family oxidoreductase</fullName>
    </submittedName>
</protein>
<dbReference type="Pfam" id="PF08659">
    <property type="entry name" value="KR"/>
    <property type="match status" value="1"/>
</dbReference>
<dbReference type="CDD" id="cd00833">
    <property type="entry name" value="PKS"/>
    <property type="match status" value="1"/>
</dbReference>
<evidence type="ECO:0000259" key="7">
    <source>
        <dbReference type="PROSITE" id="PS52004"/>
    </source>
</evidence>
<evidence type="ECO:0000256" key="1">
    <source>
        <dbReference type="ARBA" id="ARBA00022450"/>
    </source>
</evidence>
<dbReference type="PANTHER" id="PTHR43775:SF37">
    <property type="entry name" value="SI:DKEY-61P9.11"/>
    <property type="match status" value="1"/>
</dbReference>
<evidence type="ECO:0000259" key="8">
    <source>
        <dbReference type="PROSITE" id="PS52019"/>
    </source>
</evidence>
<dbReference type="Gene3D" id="3.10.129.110">
    <property type="entry name" value="Polyketide synthase dehydratase"/>
    <property type="match status" value="1"/>
</dbReference>
<dbReference type="Gene3D" id="3.40.47.10">
    <property type="match status" value="2"/>
</dbReference>
<dbReference type="PROSITE" id="PS52004">
    <property type="entry name" value="KS3_2"/>
    <property type="match status" value="1"/>
</dbReference>
<dbReference type="PROSITE" id="PS52019">
    <property type="entry name" value="PKS_MFAS_DH"/>
    <property type="match status" value="1"/>
</dbReference>
<feature type="active site" description="Proton acceptor; for dehydratase activity" evidence="4">
    <location>
        <position position="1742"/>
    </location>
</feature>
<evidence type="ECO:0000256" key="6">
    <source>
        <dbReference type="SAM" id="MobiDB-lite"/>
    </source>
</evidence>
<feature type="region of interest" description="Disordered" evidence="6">
    <location>
        <begin position="254"/>
        <end position="292"/>
    </location>
</feature>
<keyword evidence="1" id="KW-0596">Phosphopantetheine</keyword>
<dbReference type="SMART" id="SM00825">
    <property type="entry name" value="PKS_KS"/>
    <property type="match status" value="1"/>
</dbReference>
<organism evidence="9 10">
    <name type="scientific">Streptomyces mimosae</name>
    <dbReference type="NCBI Taxonomy" id="2586635"/>
    <lineage>
        <taxon>Bacteria</taxon>
        <taxon>Bacillati</taxon>
        <taxon>Actinomycetota</taxon>
        <taxon>Actinomycetes</taxon>
        <taxon>Kitasatosporales</taxon>
        <taxon>Streptomycetaceae</taxon>
        <taxon>Streptomyces</taxon>
    </lineage>
</organism>
<dbReference type="InterPro" id="IPR002347">
    <property type="entry name" value="SDR_fam"/>
</dbReference>
<feature type="region of interest" description="Disordered" evidence="6">
    <location>
        <begin position="1677"/>
        <end position="1710"/>
    </location>
</feature>
<dbReference type="Gene3D" id="3.40.50.720">
    <property type="entry name" value="NAD(P)-binding Rossmann-like Domain"/>
    <property type="match status" value="2"/>
</dbReference>
<proteinExistence type="inferred from homology"/>
<dbReference type="InterPro" id="IPR049552">
    <property type="entry name" value="PKS_DH_N"/>
</dbReference>
<dbReference type="OrthoDB" id="4490964at2"/>
<dbReference type="Pfam" id="PF13561">
    <property type="entry name" value="adh_short_C2"/>
    <property type="match status" value="1"/>
</dbReference>
<dbReference type="Proteomes" id="UP000314251">
    <property type="component" value="Unassembled WGS sequence"/>
</dbReference>
<dbReference type="SUPFAM" id="SSF53901">
    <property type="entry name" value="Thiolase-like"/>
    <property type="match status" value="3"/>
</dbReference>
<dbReference type="GO" id="GO:0071770">
    <property type="term" value="P:DIM/DIP cell wall layer assembly"/>
    <property type="evidence" value="ECO:0007669"/>
    <property type="project" value="TreeGrafter"/>
</dbReference>
<dbReference type="InterPro" id="IPR049900">
    <property type="entry name" value="PKS_mFAS_DH"/>
</dbReference>
<dbReference type="RefSeq" id="WP_139666081.1">
    <property type="nucleotide sequence ID" value="NZ_VDLY02000002.1"/>
</dbReference>
<sequence length="2045" mass="217317">MQRFSGRTALVTGGARGIGRIITTRLAELGAHVIVNCFHSYAAAKAFRSELAERGLSIEIVRASVGRREQVARMFDEIGQRHDRLDFLVNNAATGSFSRVADTTDEAFDRSLDVNLKGALWCAQRAEPLMRAAGGGAIVNLSSLGAGLAVGNYVTVGTAKAAVESLTRYLAVEFAAGNIRVNTASGGLIEGEVASLFPSPEEMDRQVRRNTPLGRLGRPEELADVVLFLLSEQASWITGQTIVADGGLSLGGAMLTPPSHWHPRNEEPGNEEPGNGYEPARETRPQARETAPRAALRVNEPAPAPQAPAPPIAAPAGTVAPSDDVLAAERATIAVVGMGLVVPGANNPDEFWRLLADGPELLDGDRPDRFRSEAFYSADSDAEDKTYQVRSGYVDDYVPHPRLAAELGADRRTTDYTTQWFRHAVYEALDGVRLPAGDRLSCVIGYTADGNQHLEEVLVTDSLLEDLDRAGVAAGWDAARRARLLGEARSALEDHYPLHRAPLTTLLPYQVGNRSIAGLLPDGTETLMVDTACSSALYAVDIAIKGILEGRHDAAVCGGSFAVGPRNAVLFAKLHGLSVSGRLRPLDRDADGVLFSDGAAAVTLKRLDLARRDGDRVLGYVSAIGTSSDGKGKAIYAPNTAGQKLAIERALAKAPDPERRPDWVVAHATGTPAGDLCEITSIRQTMAGTTPTYVTSNKSLIGHTGWAAGVVSLIQVLQSFEKNTILPQHHFARSPEAYGLDEAGLRVPTEPVAWPADPERARVASVSGFGFGGTNAHLMVQDRPAAQPLPPSADASGARARDEEIVVTAWSAHVPGLDGTDAIRAWLDGTGPAPATTFGAAYDYAGMGLRMPPKVLRTLDRCQLMVLRCAQELKELFGEALWDQHRANTGVFLGHMGPTRHAVLYGKRCHLDNALTALGRLPADVALDERLTAALGEAVREGVQPSNEDSFPGIMPNVIPARVANYFNLNGPNLTVDLGFGSALGSFEVGARYLRAHDVDVALVGGVNGNSTGVMTRLAAELLGAPGVQLAEGAFMFALMRRATAEAAGLPVLATLGRLTRDATHGGPGTFPAGAAHPRQDAPRYLGADSAVALLRALRRAETAGDARARVVAGDAPGEPELSLELRFAEEPAALPARDEEPARTAGGEVDLVRRHVSHWAPTVNDRVRPAAEALPADAVVLTGTPELLGALGTRPDDPLVLSTVPTEGVRRRVLGEITRASVRAALGDAADDISQVRLLTDLSGPAEADAALDADPEPYFRLQDALFLTLQVCEPALRARRGTVLASFARAFDERRWVAHPFAGLFTGLLKSASLELSGLVVAGVLSTGDQLPQLLDELVDESRATQLLPVTVRAGGVRHTLVTEEAPAPGAGPLPPLTADSVVVATGGGRGITSELLKAVAERYRPVIYALGTKPVAELTERINGYGGPEALPSRVTFLREAMAAQPGRPVREISREYEQLSGAAEILRNLAAMERHCGPGRVHYLRADVLDPGQLTAAFDRIERERGAIDLLIHAAGVNRAGALATKPLEHFREVRAIKAGGYLNLRRALRGRLPRTWCSFASLIGLTGQLGETDYAASNDFLGTAALHNTVVGQGEFAIGWTLWKEVGMASSEVHQSFFSDGEMANVLTQMPTAEGVRHFLAELAAGERAPVTHHLGDVERAAMEQMIPGYFAPRRAPGAPSSPAAPGAANAPGAPAGPREGGGARGRFYIDRVVREGDRSLTVERQFDERDGYLRDHTVRGVPTLPGCFVTELAAEAALELVPELTVVGFRDVTFDHFLRLGGATDRAPRRITATLQRRDAGRAVVAVRVTGDVLSPQGVVLVRDKQHFSATVVLADSHPPAPTWSPWPAAEETPIMDPYHAEGASVYLGGAFVTTAETRLHPLGKRARYTAPVGPGTAYERFLVPGLMLDGMARLAVLELVQGRYIPVAAPSGIRRIDLYVPDNDVELGQRGVPIELSATPRGLLLEGSGLASRFTATLPDGRMLLQMQDVSGFALGYIDSHTGRHVDRATVENAETNASTADAAGATPEPHRIGALPL</sequence>
<dbReference type="CDD" id="cd05359">
    <property type="entry name" value="ChcA_like_SDR_c"/>
    <property type="match status" value="1"/>
</dbReference>
<name>A0A5N6ANI6_9ACTN</name>
<dbReference type="SUPFAM" id="SSF51735">
    <property type="entry name" value="NAD(P)-binding Rossmann-fold domains"/>
    <property type="match status" value="2"/>
</dbReference>
<dbReference type="GO" id="GO:0004312">
    <property type="term" value="F:fatty acid synthase activity"/>
    <property type="evidence" value="ECO:0007669"/>
    <property type="project" value="TreeGrafter"/>
</dbReference>
<dbReference type="InterPro" id="IPR013968">
    <property type="entry name" value="PKS_KR"/>
</dbReference>
<dbReference type="SMART" id="SM00822">
    <property type="entry name" value="PKS_KR"/>
    <property type="match status" value="1"/>
</dbReference>
<comment type="similarity">
    <text evidence="5">Belongs to the thiolase-like superfamily. Beta-ketoacyl-ACP synthases family.</text>
</comment>
<keyword evidence="5" id="KW-0808">Transferase</keyword>
<dbReference type="PRINTS" id="PR00081">
    <property type="entry name" value="GDHRDH"/>
</dbReference>
<evidence type="ECO:0000313" key="10">
    <source>
        <dbReference type="Proteomes" id="UP000314251"/>
    </source>
</evidence>
<dbReference type="GO" id="GO:0005886">
    <property type="term" value="C:plasma membrane"/>
    <property type="evidence" value="ECO:0007669"/>
    <property type="project" value="TreeGrafter"/>
</dbReference>
<keyword evidence="3" id="KW-0560">Oxidoreductase</keyword>
<dbReference type="GO" id="GO:0016491">
    <property type="term" value="F:oxidoreductase activity"/>
    <property type="evidence" value="ECO:0007669"/>
    <property type="project" value="UniProtKB-KW"/>
</dbReference>
<keyword evidence="10" id="KW-1185">Reference proteome</keyword>
<dbReference type="PANTHER" id="PTHR43775">
    <property type="entry name" value="FATTY ACID SYNTHASE"/>
    <property type="match status" value="1"/>
</dbReference>
<reference evidence="9" key="1">
    <citation type="submission" date="2019-10" db="EMBL/GenBank/DDBJ databases">
        <title>Nonomuraea sp. nov., isolated from Phyllanthus amarus.</title>
        <authorList>
            <person name="Klykleung N."/>
            <person name="Tanasupawat S."/>
        </authorList>
    </citation>
    <scope>NUCLEOTIDE SEQUENCE [LARGE SCALE GENOMIC DNA]</scope>
    <source>
        <strain evidence="9">3MP-10</strain>
    </source>
</reference>
<dbReference type="InterPro" id="IPR050091">
    <property type="entry name" value="PKS_NRPS_Biosynth_Enz"/>
</dbReference>
<evidence type="ECO:0000256" key="4">
    <source>
        <dbReference type="PROSITE-ProRule" id="PRU01363"/>
    </source>
</evidence>
<feature type="compositionally biased region" description="Low complexity" evidence="6">
    <location>
        <begin position="1677"/>
        <end position="1703"/>
    </location>
</feature>
<feature type="domain" description="PKS/mFAS DH" evidence="8">
    <location>
        <begin position="1711"/>
        <end position="2008"/>
    </location>
</feature>
<dbReference type="InterPro" id="IPR014030">
    <property type="entry name" value="Ketoacyl_synth_N"/>
</dbReference>
<evidence type="ECO:0000256" key="3">
    <source>
        <dbReference type="ARBA" id="ARBA00023002"/>
    </source>
</evidence>
<dbReference type="Pfam" id="PF00109">
    <property type="entry name" value="ketoacyl-synt"/>
    <property type="match status" value="2"/>
</dbReference>
<comment type="caution">
    <text evidence="9">The sequence shown here is derived from an EMBL/GenBank/DDBJ whole genome shotgun (WGS) entry which is preliminary data.</text>
</comment>